<gene>
    <name evidence="1" type="ORF">EV420DRAFT_1480882</name>
</gene>
<dbReference type="GO" id="GO:0005975">
    <property type="term" value="P:carbohydrate metabolic process"/>
    <property type="evidence" value="ECO:0007669"/>
    <property type="project" value="InterPro"/>
</dbReference>
<dbReference type="EMBL" id="JAUEPS010000023">
    <property type="protein sequence ID" value="KAK0457006.1"/>
    <property type="molecule type" value="Genomic_DNA"/>
</dbReference>
<name>A0AA39N3P0_ARMTA</name>
<protein>
    <recommendedName>
        <fullName evidence="3">Chitin deacetylase</fullName>
    </recommendedName>
</protein>
<evidence type="ECO:0000313" key="2">
    <source>
        <dbReference type="Proteomes" id="UP001175211"/>
    </source>
</evidence>
<evidence type="ECO:0008006" key="3">
    <source>
        <dbReference type="Google" id="ProtNLM"/>
    </source>
</evidence>
<dbReference type="InterPro" id="IPR011330">
    <property type="entry name" value="Glyco_hydro/deAcase_b/a-brl"/>
</dbReference>
<accession>A0AA39N3P0</accession>
<dbReference type="Proteomes" id="UP001175211">
    <property type="component" value="Unassembled WGS sequence"/>
</dbReference>
<keyword evidence="2" id="KW-1185">Reference proteome</keyword>
<organism evidence="1 2">
    <name type="scientific">Armillaria tabescens</name>
    <name type="common">Ringless honey mushroom</name>
    <name type="synonym">Agaricus tabescens</name>
    <dbReference type="NCBI Taxonomy" id="1929756"/>
    <lineage>
        <taxon>Eukaryota</taxon>
        <taxon>Fungi</taxon>
        <taxon>Dikarya</taxon>
        <taxon>Basidiomycota</taxon>
        <taxon>Agaricomycotina</taxon>
        <taxon>Agaricomycetes</taxon>
        <taxon>Agaricomycetidae</taxon>
        <taxon>Agaricales</taxon>
        <taxon>Marasmiineae</taxon>
        <taxon>Physalacriaceae</taxon>
        <taxon>Desarmillaria</taxon>
    </lineage>
</organism>
<proteinExistence type="predicted"/>
<dbReference type="RefSeq" id="XP_060329321.1">
    <property type="nucleotide sequence ID" value="XM_060469714.1"/>
</dbReference>
<dbReference type="AlphaFoldDB" id="A0AA39N3P0"/>
<comment type="caution">
    <text evidence="1">The sequence shown here is derived from an EMBL/GenBank/DDBJ whole genome shotgun (WGS) entry which is preliminary data.</text>
</comment>
<dbReference type="Gene3D" id="3.20.20.370">
    <property type="entry name" value="Glycoside hydrolase/deacetylase"/>
    <property type="match status" value="1"/>
</dbReference>
<reference evidence="1" key="1">
    <citation type="submission" date="2023-06" db="EMBL/GenBank/DDBJ databases">
        <authorList>
            <consortium name="Lawrence Berkeley National Laboratory"/>
            <person name="Ahrendt S."/>
            <person name="Sahu N."/>
            <person name="Indic B."/>
            <person name="Wong-Bajracharya J."/>
            <person name="Merenyi Z."/>
            <person name="Ke H.-M."/>
            <person name="Monk M."/>
            <person name="Kocsube S."/>
            <person name="Drula E."/>
            <person name="Lipzen A."/>
            <person name="Balint B."/>
            <person name="Henrissat B."/>
            <person name="Andreopoulos B."/>
            <person name="Martin F.M."/>
            <person name="Harder C.B."/>
            <person name="Rigling D."/>
            <person name="Ford K.L."/>
            <person name="Foster G.D."/>
            <person name="Pangilinan J."/>
            <person name="Papanicolaou A."/>
            <person name="Barry K."/>
            <person name="LaButti K."/>
            <person name="Viragh M."/>
            <person name="Koriabine M."/>
            <person name="Yan M."/>
            <person name="Riley R."/>
            <person name="Champramary S."/>
            <person name="Plett K.L."/>
            <person name="Tsai I.J."/>
            <person name="Slot J."/>
            <person name="Sipos G."/>
            <person name="Plett J."/>
            <person name="Nagy L.G."/>
            <person name="Grigoriev I.V."/>
        </authorList>
    </citation>
    <scope>NUCLEOTIDE SEQUENCE</scope>
    <source>
        <strain evidence="1">CCBAS 213</strain>
    </source>
</reference>
<dbReference type="GeneID" id="85353262"/>
<evidence type="ECO:0000313" key="1">
    <source>
        <dbReference type="EMBL" id="KAK0457006.1"/>
    </source>
</evidence>
<sequence length="225" mass="24894">MQAAKGTKGDVPHWTNCKCCEGSGCIYGDAEVAAIWKGHQVASYTRSHKDLVTLPSDQVRSSPIDNGFANSDFAATLEKILGVKIAFMRPPLSSSNDNVLQTLRSTVAKRPNTILTLNHETVETTSTAVLPHAFEVLQGAGYNLVIIAEYLGLPRWNAWCYERSSCLLQVPSCIGKIASRYRISLHIPPQTHLQAKEKIAELPCLYHLSIPLQSFQIVMRLYANR</sequence>
<dbReference type="SUPFAM" id="SSF88713">
    <property type="entry name" value="Glycoside hydrolase/deacetylase"/>
    <property type="match status" value="1"/>
</dbReference>